<name>A0AA38XYT8_9EURO</name>
<protein>
    <submittedName>
        <fullName evidence="2">Uncharacterized protein</fullName>
    </submittedName>
</protein>
<proteinExistence type="predicted"/>
<evidence type="ECO:0000313" key="2">
    <source>
        <dbReference type="EMBL" id="KAJ9628926.1"/>
    </source>
</evidence>
<accession>A0AA38XYT8</accession>
<feature type="region of interest" description="Disordered" evidence="1">
    <location>
        <begin position="184"/>
        <end position="206"/>
    </location>
</feature>
<reference evidence="2" key="1">
    <citation type="submission" date="2022-10" db="EMBL/GenBank/DDBJ databases">
        <title>Culturing micro-colonial fungi from biological soil crusts in the Mojave desert and describing Neophaeococcomyces mojavensis, and introducing the new genera and species Taxawa tesnikishii.</title>
        <authorList>
            <person name="Kurbessoian T."/>
            <person name="Stajich J.E."/>
        </authorList>
    </citation>
    <scope>NUCLEOTIDE SEQUENCE</scope>
    <source>
        <strain evidence="2">TK_35</strain>
    </source>
</reference>
<gene>
    <name evidence="2" type="ORF">H2204_009084</name>
</gene>
<sequence length="252" mass="27848">MGAWWLRQKKLPGDTAMCRTGQSSRPCRPAATPSHPAKRGRRCILHAAASVLFVSQPLPQVCDATILVIGAASLRRSVVTGILSAASGPASCRSRRFLLSAPGYGSHRYRSGYRIRRQHRVANGDPPSIPFDDRCPYPLNLRQVLDAVKRAVSAPVLDDRRGLGGPDHRQSLLQRLGIGPVDVNRLGSLRSRDPHSQHQRPKHDKPRHDVYLLVVLTVPTGNPVGRNSVRHHMYTAYRVHGFLKASQIPDVM</sequence>
<comment type="caution">
    <text evidence="2">The sequence shown here is derived from an EMBL/GenBank/DDBJ whole genome shotgun (WGS) entry which is preliminary data.</text>
</comment>
<evidence type="ECO:0000256" key="1">
    <source>
        <dbReference type="SAM" id="MobiDB-lite"/>
    </source>
</evidence>
<organism evidence="2">
    <name type="scientific">Knufia peltigerae</name>
    <dbReference type="NCBI Taxonomy" id="1002370"/>
    <lineage>
        <taxon>Eukaryota</taxon>
        <taxon>Fungi</taxon>
        <taxon>Dikarya</taxon>
        <taxon>Ascomycota</taxon>
        <taxon>Pezizomycotina</taxon>
        <taxon>Eurotiomycetes</taxon>
        <taxon>Chaetothyriomycetidae</taxon>
        <taxon>Chaetothyriales</taxon>
        <taxon>Trichomeriaceae</taxon>
        <taxon>Knufia</taxon>
    </lineage>
</organism>
<dbReference type="EMBL" id="JAPDRN010000070">
    <property type="protein sequence ID" value="KAJ9628926.1"/>
    <property type="molecule type" value="Genomic_DNA"/>
</dbReference>
<dbReference type="AlphaFoldDB" id="A0AA38XYT8"/>